<protein>
    <submittedName>
        <fullName evidence="1">Unplaced genomic scaffold SPHSTscaffold_81, whole genome shotgun sequence</fullName>
    </submittedName>
</protein>
<evidence type="ECO:0000313" key="1">
    <source>
        <dbReference type="EMBL" id="KIJ38966.1"/>
    </source>
</evidence>
<gene>
    <name evidence="1" type="ORF">M422DRAFT_258383</name>
</gene>
<organism evidence="1 2">
    <name type="scientific">Sphaerobolus stellatus (strain SS14)</name>
    <dbReference type="NCBI Taxonomy" id="990650"/>
    <lineage>
        <taxon>Eukaryota</taxon>
        <taxon>Fungi</taxon>
        <taxon>Dikarya</taxon>
        <taxon>Basidiomycota</taxon>
        <taxon>Agaricomycotina</taxon>
        <taxon>Agaricomycetes</taxon>
        <taxon>Phallomycetidae</taxon>
        <taxon>Geastrales</taxon>
        <taxon>Sphaerobolaceae</taxon>
        <taxon>Sphaerobolus</taxon>
    </lineage>
</organism>
<evidence type="ECO:0000313" key="2">
    <source>
        <dbReference type="Proteomes" id="UP000054279"/>
    </source>
</evidence>
<dbReference type="SUPFAM" id="SSF52047">
    <property type="entry name" value="RNI-like"/>
    <property type="match status" value="1"/>
</dbReference>
<dbReference type="AlphaFoldDB" id="A0A0C9VMS0"/>
<reference evidence="1 2" key="1">
    <citation type="submission" date="2014-06" db="EMBL/GenBank/DDBJ databases">
        <title>Evolutionary Origins and Diversification of the Mycorrhizal Mutualists.</title>
        <authorList>
            <consortium name="DOE Joint Genome Institute"/>
            <consortium name="Mycorrhizal Genomics Consortium"/>
            <person name="Kohler A."/>
            <person name="Kuo A."/>
            <person name="Nagy L.G."/>
            <person name="Floudas D."/>
            <person name="Copeland A."/>
            <person name="Barry K.W."/>
            <person name="Cichocki N."/>
            <person name="Veneault-Fourrey C."/>
            <person name="LaButti K."/>
            <person name="Lindquist E.A."/>
            <person name="Lipzen A."/>
            <person name="Lundell T."/>
            <person name="Morin E."/>
            <person name="Murat C."/>
            <person name="Riley R."/>
            <person name="Ohm R."/>
            <person name="Sun H."/>
            <person name="Tunlid A."/>
            <person name="Henrissat B."/>
            <person name="Grigoriev I.V."/>
            <person name="Hibbett D.S."/>
            <person name="Martin F."/>
        </authorList>
    </citation>
    <scope>NUCLEOTIDE SEQUENCE [LARGE SCALE GENOMIC DNA]</scope>
    <source>
        <strain evidence="1 2">SS14</strain>
    </source>
</reference>
<dbReference type="Gene3D" id="1.20.1280.50">
    <property type="match status" value="1"/>
</dbReference>
<dbReference type="Proteomes" id="UP000054279">
    <property type="component" value="Unassembled WGS sequence"/>
</dbReference>
<name>A0A0C9VMS0_SPHS4</name>
<dbReference type="EMBL" id="KN837156">
    <property type="protein sequence ID" value="KIJ38966.1"/>
    <property type="molecule type" value="Genomic_DNA"/>
</dbReference>
<proteinExistence type="predicted"/>
<keyword evidence="2" id="KW-1185">Reference proteome</keyword>
<dbReference type="HOGENOM" id="CLU_556878_0_0_1"/>
<dbReference type="OrthoDB" id="3357519at2759"/>
<accession>A0A0C9VMS0</accession>
<sequence>MAPTELVSYRGTPVCPGGIAKETPIHHLPVELLQEIFLHAIPPLSTSIAACLSSSVRNGKEPHPHRVRADIVAVCREWKQIAYGTPALWSTIALDKPLPYDLGIIGNLFVKAQDFPCNVYLRYNHLGNYYYWDGWDHMFFTKIPHLLQQKIGQIRSLIVRADRWPRMRRQQLASQLFLPDTRTDVPRLETFVLLVSYEESMRPSDVEIECPVGNLHAPNIRSLVLGAGFGHVLSCMTLDSLQSLESLSIAFPGGVSTSHLERVFLAQNLTFLDVTDGQQDFLDGLMSPRIPRTHTQNQLAKDKVRFPSVTTFHYAGDDSLTFYTILNAFDVPSVENLALKGPFIDEDSLHFGGAMRLEATQAFRWIQDRHLEKVTRLYLGQLHLNGADFSMLPHVVLERLTCLTLFHCSLDSNFFSRFITMSGEFLRIKKIILYGCAFFTEDFEYYLSLTEEKHFIPIEIRFTRRPSKEEADKVTRLQTVGGNERLAIEPVPEVRGFIFAAGKIF</sequence>